<reference evidence="1 2" key="1">
    <citation type="submission" date="2023-02" db="EMBL/GenBank/DDBJ databases">
        <title>LHISI_Scaffold_Assembly.</title>
        <authorList>
            <person name="Stuart O.P."/>
            <person name="Cleave R."/>
            <person name="Magrath M.J.L."/>
            <person name="Mikheyev A.S."/>
        </authorList>
    </citation>
    <scope>NUCLEOTIDE SEQUENCE [LARGE SCALE GENOMIC DNA]</scope>
    <source>
        <strain evidence="1">Daus_M_001</strain>
        <tissue evidence="1">Leg muscle</tissue>
    </source>
</reference>
<organism evidence="1 2">
    <name type="scientific">Dryococelus australis</name>
    <dbReference type="NCBI Taxonomy" id="614101"/>
    <lineage>
        <taxon>Eukaryota</taxon>
        <taxon>Metazoa</taxon>
        <taxon>Ecdysozoa</taxon>
        <taxon>Arthropoda</taxon>
        <taxon>Hexapoda</taxon>
        <taxon>Insecta</taxon>
        <taxon>Pterygota</taxon>
        <taxon>Neoptera</taxon>
        <taxon>Polyneoptera</taxon>
        <taxon>Phasmatodea</taxon>
        <taxon>Verophasmatodea</taxon>
        <taxon>Anareolatae</taxon>
        <taxon>Phasmatidae</taxon>
        <taxon>Eurycanthinae</taxon>
        <taxon>Dryococelus</taxon>
    </lineage>
</organism>
<evidence type="ECO:0000313" key="1">
    <source>
        <dbReference type="EMBL" id="KAJ8877613.1"/>
    </source>
</evidence>
<sequence>MWASNNFSEFEKKLRTTEMGFLQAQIKSCDPTFCNPLNYGRVTYECRLTQPFTPPLRQGQSPHERKKERLARYLYLVCERGRGGLVVRVLTSHLGEPGAITGGVAPGFSLVGIVPNYVAGRRVFPGISIPPPPPPPHCGAAPYSPPLHHFGSLRSPHSCEASTRYAVSHLYPVAPTSSPIRDKILLVPNQDPELILVPISRLHVAMEPTFIDRVTAWFFCPSLDTRGNRRGHAEKEMVSISRAPCGRESRGGSVGECSLKHSSLNGAKPRGTAGAIQTNQITLLSGNALLNIADAAYLSAAVSTELNNPSPFVQRQWTHPTRFGLLGTSFSFGFHYAFACTHSKKNPGISLEPNGNVNICHEFTITDTRSRALYLILDVEECGLGHKASTTQQILRHKQGVISGSTMSTWPGSPGFHYSHDERDGAGTGYTINDLLAPAIILCNALGVAFTLPRSRLNIPFVTNGTLRGLCSYASKVKKRGSDTGDTNTHAWRLIAVHAQDMQCFRRNAELCKLDLLPRGRSGQSVRLPPSSITGAGRSRIFRPWKSCRTMPLIGGFSRGYPVSSALACRRCSIRFSRRRRCESPKSLLPPSTH</sequence>
<dbReference type="Proteomes" id="UP001159363">
    <property type="component" value="Chromosome 7"/>
</dbReference>
<dbReference type="EMBL" id="JARBHB010000008">
    <property type="protein sequence ID" value="KAJ8877613.1"/>
    <property type="molecule type" value="Genomic_DNA"/>
</dbReference>
<protein>
    <submittedName>
        <fullName evidence="1">Uncharacterized protein</fullName>
    </submittedName>
</protein>
<gene>
    <name evidence="1" type="ORF">PR048_022068</name>
</gene>
<keyword evidence="2" id="KW-1185">Reference proteome</keyword>
<proteinExistence type="predicted"/>
<name>A0ABQ9H069_9NEOP</name>
<comment type="caution">
    <text evidence="1">The sequence shown here is derived from an EMBL/GenBank/DDBJ whole genome shotgun (WGS) entry which is preliminary data.</text>
</comment>
<evidence type="ECO:0000313" key="2">
    <source>
        <dbReference type="Proteomes" id="UP001159363"/>
    </source>
</evidence>
<accession>A0ABQ9H069</accession>